<dbReference type="Proteomes" id="UP000245464">
    <property type="component" value="Chromosome 7"/>
</dbReference>
<reference evidence="2" key="3">
    <citation type="journal article" date="2022" name="bioRxiv">
        <title>A global pangenome for the wheat fungal pathogen Pyrenophora tritici-repentis and prediction of effector protein structural homology.</title>
        <authorList>
            <person name="Moolhuijzen P."/>
            <person name="See P.T."/>
            <person name="Shi G."/>
            <person name="Powell H.R."/>
            <person name="Cockram J."/>
            <person name="Jorgensen L.N."/>
            <person name="Benslimane H."/>
            <person name="Strelkov S.E."/>
            <person name="Turner J."/>
            <person name="Liu Z."/>
            <person name="Moffat C.S."/>
        </authorList>
    </citation>
    <scope>NUCLEOTIDE SEQUENCE</scope>
    <source>
        <strain evidence="2">86-124</strain>
    </source>
</reference>
<dbReference type="OMA" id="PYMGFTR"/>
<organism evidence="2 4">
    <name type="scientific">Pyrenophora tritici-repentis</name>
    <dbReference type="NCBI Taxonomy" id="45151"/>
    <lineage>
        <taxon>Eukaryota</taxon>
        <taxon>Fungi</taxon>
        <taxon>Dikarya</taxon>
        <taxon>Ascomycota</taxon>
        <taxon>Pezizomycotina</taxon>
        <taxon>Dothideomycetes</taxon>
        <taxon>Pleosporomycetidae</taxon>
        <taxon>Pleosporales</taxon>
        <taxon>Pleosporineae</taxon>
        <taxon>Pleosporaceae</taxon>
        <taxon>Pyrenophora</taxon>
    </lineage>
</organism>
<dbReference type="EMBL" id="NRDI02000013">
    <property type="protein sequence ID" value="KAI1511687.1"/>
    <property type="molecule type" value="Genomic_DNA"/>
</dbReference>
<comment type="caution">
    <text evidence="2">The sequence shown here is derived from an EMBL/GenBank/DDBJ whole genome shotgun (WGS) entry which is preliminary data.</text>
</comment>
<evidence type="ECO:0000313" key="3">
    <source>
        <dbReference type="Proteomes" id="UP000245464"/>
    </source>
</evidence>
<evidence type="ECO:0000313" key="2">
    <source>
        <dbReference type="EMBL" id="KAI1511687.1"/>
    </source>
</evidence>
<proteinExistence type="predicted"/>
<reference evidence="4" key="4">
    <citation type="journal article" date="2022" name="Microb. Genom.">
        <title>A global pangenome for the wheat fungal pathogen Pyrenophora tritici-repentis and prediction of effector protein structural homology.</title>
        <authorList>
            <person name="Moolhuijzen P.M."/>
            <person name="See P.T."/>
            <person name="Shi G."/>
            <person name="Powell H.R."/>
            <person name="Cockram J."/>
            <person name="Jorgensen L.N."/>
            <person name="Benslimane H."/>
            <person name="Strelkov S.E."/>
            <person name="Turner J."/>
            <person name="Liu Z."/>
            <person name="Moffat C.S."/>
        </authorList>
    </citation>
    <scope>NUCLEOTIDE SEQUENCE [LARGE SCALE GENOMIC DNA]</scope>
</reference>
<dbReference type="OrthoDB" id="4424523at2759"/>
<accession>A0A2W1FRX6</accession>
<protein>
    <submittedName>
        <fullName evidence="2">Uncharacterized protein</fullName>
    </submittedName>
</protein>
<keyword evidence="4" id="KW-1185">Reference proteome</keyword>
<reference evidence="2" key="2">
    <citation type="submission" date="2021-05" db="EMBL/GenBank/DDBJ databases">
        <authorList>
            <person name="Moolhuijzen P.M."/>
            <person name="Moffat C.S."/>
        </authorList>
    </citation>
    <scope>NUCLEOTIDE SEQUENCE</scope>
    <source>
        <strain evidence="2">86-124</strain>
    </source>
</reference>
<dbReference type="AlphaFoldDB" id="A0A2W1FRX6"/>
<evidence type="ECO:0000313" key="4">
    <source>
        <dbReference type="Proteomes" id="UP000249757"/>
    </source>
</evidence>
<dbReference type="EMBL" id="NQIK02000007">
    <property type="protein sequence ID" value="KAF7568598.1"/>
    <property type="molecule type" value="Genomic_DNA"/>
</dbReference>
<gene>
    <name evidence="2" type="ORF">Ptr86124_009331</name>
    <name evidence="1" type="ORF">PtrM4_132110</name>
</gene>
<dbReference type="Proteomes" id="UP000249757">
    <property type="component" value="Unassembled WGS sequence"/>
</dbReference>
<sequence length="267" mass="29510">MAEQPQPHNLSSMSIQFRSAVDGLTNEWGYIIVRTDYATEIDEAQWTAALEKLRAYAGPHPNDTAQESRTLALPVIADNKILCDADYATLRKAFNGWVDDYSGQDKKWPSDIRDDCFIVIDKLALDSLLNAPDNVPGEVLKFQNPDMEPWVVIVDSEDPASFYYNGGGPYMGFTRVNTYGGLGELFLDLSCDLSLEEKTPIGRYDGQIPLFDGTPKGKLVDPAGGVEERHKFPYATPEGPEGAQAMLDQINQALGTSYTLRDDSDSD</sequence>
<evidence type="ECO:0000313" key="1">
    <source>
        <dbReference type="EMBL" id="KAF7568598.1"/>
    </source>
</evidence>
<name>A0A2W1FRX6_9PLEO</name>
<reference evidence="1 3" key="1">
    <citation type="journal article" date="2018" name="BMC Genomics">
        <title>Comparative genomics of the wheat fungal pathogen Pyrenophora tritici-repentis reveals chromosomal variations and genome plasticity.</title>
        <authorList>
            <person name="Moolhuijzen P."/>
            <person name="See P.T."/>
            <person name="Hane J.K."/>
            <person name="Shi G."/>
            <person name="Liu Z."/>
            <person name="Oliver R.P."/>
            <person name="Moffat C.S."/>
        </authorList>
    </citation>
    <scope>NUCLEOTIDE SEQUENCE [LARGE SCALE GENOMIC DNA]</scope>
    <source>
        <strain evidence="1">M4</strain>
    </source>
</reference>